<comment type="caution">
    <text evidence="3">The sequence shown here is derived from an EMBL/GenBank/DDBJ whole genome shotgun (WGS) entry which is preliminary data.</text>
</comment>
<dbReference type="InterPro" id="IPR011055">
    <property type="entry name" value="Dup_hybrid_motif"/>
</dbReference>
<dbReference type="PANTHER" id="PTHR21666">
    <property type="entry name" value="PEPTIDASE-RELATED"/>
    <property type="match status" value="1"/>
</dbReference>
<accession>A0A939QBK5</accession>
<proteinExistence type="predicted"/>
<dbReference type="GO" id="GO:0004222">
    <property type="term" value="F:metalloendopeptidase activity"/>
    <property type="evidence" value="ECO:0007669"/>
    <property type="project" value="TreeGrafter"/>
</dbReference>
<feature type="compositionally biased region" description="Polar residues" evidence="1">
    <location>
        <begin position="244"/>
        <end position="254"/>
    </location>
</feature>
<evidence type="ECO:0000313" key="3">
    <source>
        <dbReference type="EMBL" id="MBO2989210.1"/>
    </source>
</evidence>
<feature type="region of interest" description="Disordered" evidence="1">
    <location>
        <begin position="238"/>
        <end position="266"/>
    </location>
</feature>
<dbReference type="Pfam" id="PF01551">
    <property type="entry name" value="Peptidase_M23"/>
    <property type="match status" value="1"/>
</dbReference>
<dbReference type="InterPro" id="IPR050570">
    <property type="entry name" value="Cell_wall_metabolism_enzyme"/>
</dbReference>
<sequence length="266" mass="26702">MSVPVSVAVAAAALLLGVPVIVAGTQLEVRHRVSATADAAALAAADAAAGWIDASPCALAAEVVTAAEAELGSCEVETGSASARIVVTASSGLGEVRGRAHAGLVDGPVDGPGSSGPVGENGWAWPSDRRGLTQGPHQGYAIDLAVSDDGALFAPYAGVIVRAGPDGAGIPDVCVANPGWWRGPNHLVMMRHEVDGQVLFSAHSHIAPGSTGRLGLRPGSRVAAGQRVGTAGMTGCTEGPHSHFTLSRTPQHSVSDVDPLSYLGRP</sequence>
<organism evidence="3 4">
    <name type="scientific">Leucobacter tardus</name>
    <dbReference type="NCBI Taxonomy" id="501483"/>
    <lineage>
        <taxon>Bacteria</taxon>
        <taxon>Bacillati</taxon>
        <taxon>Actinomycetota</taxon>
        <taxon>Actinomycetes</taxon>
        <taxon>Micrococcales</taxon>
        <taxon>Microbacteriaceae</taxon>
        <taxon>Leucobacter</taxon>
    </lineage>
</organism>
<dbReference type="EMBL" id="JAGFBF010000001">
    <property type="protein sequence ID" value="MBO2989210.1"/>
    <property type="molecule type" value="Genomic_DNA"/>
</dbReference>
<feature type="domain" description="M23ase beta-sheet core" evidence="2">
    <location>
        <begin position="140"/>
        <end position="249"/>
    </location>
</feature>
<dbReference type="RefSeq" id="WP_208237105.1">
    <property type="nucleotide sequence ID" value="NZ_BAAAQU010000001.1"/>
</dbReference>
<dbReference type="SUPFAM" id="SSF51261">
    <property type="entry name" value="Duplicated hybrid motif"/>
    <property type="match status" value="1"/>
</dbReference>
<keyword evidence="4" id="KW-1185">Reference proteome</keyword>
<evidence type="ECO:0000313" key="4">
    <source>
        <dbReference type="Proteomes" id="UP000668403"/>
    </source>
</evidence>
<gene>
    <name evidence="3" type="ORF">J4H85_04255</name>
</gene>
<dbReference type="Proteomes" id="UP000668403">
    <property type="component" value="Unassembled WGS sequence"/>
</dbReference>
<protein>
    <submittedName>
        <fullName evidence="3">M23 family metallopeptidase</fullName>
    </submittedName>
</protein>
<dbReference type="Gene3D" id="2.70.70.10">
    <property type="entry name" value="Glucose Permease (Domain IIA)"/>
    <property type="match status" value="1"/>
</dbReference>
<dbReference type="InterPro" id="IPR016047">
    <property type="entry name" value="M23ase_b-sheet_dom"/>
</dbReference>
<evidence type="ECO:0000256" key="1">
    <source>
        <dbReference type="SAM" id="MobiDB-lite"/>
    </source>
</evidence>
<dbReference type="AlphaFoldDB" id="A0A939QBK5"/>
<evidence type="ECO:0000259" key="2">
    <source>
        <dbReference type="Pfam" id="PF01551"/>
    </source>
</evidence>
<dbReference type="CDD" id="cd12797">
    <property type="entry name" value="M23_peptidase"/>
    <property type="match status" value="1"/>
</dbReference>
<reference evidence="3" key="1">
    <citation type="submission" date="2021-03" db="EMBL/GenBank/DDBJ databases">
        <title>Leucobacter chromiisoli sp. nov., isolated from chromium-containing soil of chemical plant.</title>
        <authorList>
            <person name="Xu Z."/>
        </authorList>
    </citation>
    <scope>NUCLEOTIDE SEQUENCE</scope>
    <source>
        <strain evidence="3">K 70/01</strain>
    </source>
</reference>
<dbReference type="PANTHER" id="PTHR21666:SF270">
    <property type="entry name" value="MUREIN HYDROLASE ACTIVATOR ENVC"/>
    <property type="match status" value="1"/>
</dbReference>
<name>A0A939QBK5_9MICO</name>